<evidence type="ECO:0000313" key="7">
    <source>
        <dbReference type="EMBL" id="MDM7854495.1"/>
    </source>
</evidence>
<dbReference type="InterPro" id="IPR016169">
    <property type="entry name" value="FAD-bd_PCMH_sub2"/>
</dbReference>
<feature type="domain" description="FAD-binding PCMH-type" evidence="6">
    <location>
        <begin position="49"/>
        <end position="217"/>
    </location>
</feature>
<dbReference type="PROSITE" id="PS51387">
    <property type="entry name" value="FAD_PCMH"/>
    <property type="match status" value="1"/>
</dbReference>
<dbReference type="InterPro" id="IPR006093">
    <property type="entry name" value="Oxy_OxRdtase_FAD_BS"/>
</dbReference>
<comment type="cofactor">
    <cofactor evidence="1">
        <name>FAD</name>
        <dbReference type="ChEBI" id="CHEBI:57692"/>
    </cofactor>
</comment>
<keyword evidence="4" id="KW-0274">FAD</keyword>
<sequence>MSTITLPDVSDDSRATEAAVRAVADAVPGTYLPGTADYQRLTGTFNLTRPVMPLAVVEARDARDVATTLRLAGAFGIRVGVQSTGHGAGESMAGTILVSTAALTELEVHPAGRWARVGAGVKWEAVLEAAAPHGLGGLCGSSPDVGVVGFLTGGGLGPLARTYGLSADSVRSFDVVTGDGELRRASAVENPDLFWGLRGGKGTLGIVTAVEIDLVEQPTVYGGQVWFDLADASAVLRTWAVWCTLLPEAGTTSVAVMRLPDMPMVPEPLRDRAAICLRYAWTADPSEGEELLAAMRSAATPFLDTVQVLPYAALGAIHTDPVEPVPVHEDHALLGGFDLAAADRLVELVGPQARTAQLMVEVRQLGGAVREERGAPAAFPHRHAAFSVFTVGIQIPETAEIVAPDARRVLDGLTPWAIAGGLPNFTAGAGPEWADRVFSPEGARRLRELSLRYDPDGTLLVARGVRA</sequence>
<dbReference type="PANTHER" id="PTHR42973">
    <property type="entry name" value="BINDING OXIDOREDUCTASE, PUTATIVE (AFU_ORTHOLOGUE AFUA_1G17690)-RELATED"/>
    <property type="match status" value="1"/>
</dbReference>
<comment type="similarity">
    <text evidence="2">Belongs to the oxygen-dependent FAD-linked oxidoreductase family.</text>
</comment>
<accession>A0ABT7SE85</accession>
<keyword evidence="8" id="KW-1185">Reference proteome</keyword>
<proteinExistence type="inferred from homology"/>
<dbReference type="PROSITE" id="PS00862">
    <property type="entry name" value="OX2_COVAL_FAD"/>
    <property type="match status" value="1"/>
</dbReference>
<dbReference type="InterPro" id="IPR006094">
    <property type="entry name" value="Oxid_FAD_bind_N"/>
</dbReference>
<dbReference type="EMBL" id="JAUCGQ010000001">
    <property type="protein sequence ID" value="MDM7854495.1"/>
    <property type="molecule type" value="Genomic_DNA"/>
</dbReference>
<evidence type="ECO:0000256" key="3">
    <source>
        <dbReference type="ARBA" id="ARBA00022630"/>
    </source>
</evidence>
<dbReference type="InterPro" id="IPR016167">
    <property type="entry name" value="FAD-bd_PCMH_sub1"/>
</dbReference>
<evidence type="ECO:0000259" key="6">
    <source>
        <dbReference type="PROSITE" id="PS51387"/>
    </source>
</evidence>
<dbReference type="RefSeq" id="WP_289454269.1">
    <property type="nucleotide sequence ID" value="NZ_JAUCGQ010000001.1"/>
</dbReference>
<evidence type="ECO:0000256" key="4">
    <source>
        <dbReference type="ARBA" id="ARBA00022827"/>
    </source>
</evidence>
<protein>
    <submittedName>
        <fullName evidence="7">FAD-binding oxidoreductase</fullName>
    </submittedName>
</protein>
<dbReference type="InterPro" id="IPR036318">
    <property type="entry name" value="FAD-bd_PCMH-like_sf"/>
</dbReference>
<keyword evidence="3" id="KW-0285">Flavoprotein</keyword>
<dbReference type="Proteomes" id="UP001529338">
    <property type="component" value="Unassembled WGS sequence"/>
</dbReference>
<gene>
    <name evidence="7" type="ORF">QRT04_06080</name>
</gene>
<dbReference type="Gene3D" id="3.40.462.20">
    <property type="match status" value="1"/>
</dbReference>
<evidence type="ECO:0000313" key="8">
    <source>
        <dbReference type="Proteomes" id="UP001529338"/>
    </source>
</evidence>
<dbReference type="Pfam" id="PF01565">
    <property type="entry name" value="FAD_binding_4"/>
    <property type="match status" value="1"/>
</dbReference>
<evidence type="ECO:0000256" key="5">
    <source>
        <dbReference type="ARBA" id="ARBA00023002"/>
    </source>
</evidence>
<organism evidence="7 8">
    <name type="scientific">Cellulomonas alba</name>
    <dbReference type="NCBI Taxonomy" id="3053467"/>
    <lineage>
        <taxon>Bacteria</taxon>
        <taxon>Bacillati</taxon>
        <taxon>Actinomycetota</taxon>
        <taxon>Actinomycetes</taxon>
        <taxon>Micrococcales</taxon>
        <taxon>Cellulomonadaceae</taxon>
        <taxon>Cellulomonas</taxon>
    </lineage>
</organism>
<reference evidence="7 8" key="1">
    <citation type="submission" date="2023-06" db="EMBL/GenBank/DDBJ databases">
        <title>Cellulomonas sp. MW4 Whole genome sequence.</title>
        <authorList>
            <person name="Park S."/>
        </authorList>
    </citation>
    <scope>NUCLEOTIDE SEQUENCE [LARGE SCALE GENOMIC DNA]</scope>
    <source>
        <strain evidence="7 8">MW4</strain>
    </source>
</reference>
<comment type="caution">
    <text evidence="7">The sequence shown here is derived from an EMBL/GenBank/DDBJ whole genome shotgun (WGS) entry which is preliminary data.</text>
</comment>
<dbReference type="SUPFAM" id="SSF56176">
    <property type="entry name" value="FAD-binding/transporter-associated domain-like"/>
    <property type="match status" value="1"/>
</dbReference>
<dbReference type="Gene3D" id="3.30.43.10">
    <property type="entry name" value="Uridine Diphospho-n-acetylenolpyruvylglucosamine Reductase, domain 2"/>
    <property type="match status" value="1"/>
</dbReference>
<dbReference type="InterPro" id="IPR016166">
    <property type="entry name" value="FAD-bd_PCMH"/>
</dbReference>
<keyword evidence="5" id="KW-0560">Oxidoreductase</keyword>
<evidence type="ECO:0000256" key="2">
    <source>
        <dbReference type="ARBA" id="ARBA00005466"/>
    </source>
</evidence>
<dbReference type="Gene3D" id="3.30.465.10">
    <property type="match status" value="1"/>
</dbReference>
<dbReference type="PANTHER" id="PTHR42973:SF39">
    <property type="entry name" value="FAD-BINDING PCMH-TYPE DOMAIN-CONTAINING PROTEIN"/>
    <property type="match status" value="1"/>
</dbReference>
<evidence type="ECO:0000256" key="1">
    <source>
        <dbReference type="ARBA" id="ARBA00001974"/>
    </source>
</evidence>
<dbReference type="InterPro" id="IPR050416">
    <property type="entry name" value="FAD-linked_Oxidoreductase"/>
</dbReference>
<name>A0ABT7SE85_9CELL</name>